<evidence type="ECO:0000313" key="1">
    <source>
        <dbReference type="EMBL" id="MVT10286.1"/>
    </source>
</evidence>
<gene>
    <name evidence="1" type="ORF">GO493_18585</name>
</gene>
<dbReference type="Proteomes" id="UP000461730">
    <property type="component" value="Unassembled WGS sequence"/>
</dbReference>
<reference evidence="1 2" key="1">
    <citation type="submission" date="2019-12" db="EMBL/GenBank/DDBJ databases">
        <title>Chitinophaga sp. strain ysch24 (GDMCC 1.1355), whole genome shotgun sequence.</title>
        <authorList>
            <person name="Zhang X."/>
        </authorList>
    </citation>
    <scope>NUCLEOTIDE SEQUENCE [LARGE SCALE GENOMIC DNA]</scope>
    <source>
        <strain evidence="2">ysch24</strain>
    </source>
</reference>
<protein>
    <recommendedName>
        <fullName evidence="3">Bor protein</fullName>
    </recommendedName>
</protein>
<organism evidence="1 2">
    <name type="scientific">Chitinophaga tropicalis</name>
    <dbReference type="NCBI Taxonomy" id="2683588"/>
    <lineage>
        <taxon>Bacteria</taxon>
        <taxon>Pseudomonadati</taxon>
        <taxon>Bacteroidota</taxon>
        <taxon>Chitinophagia</taxon>
        <taxon>Chitinophagales</taxon>
        <taxon>Chitinophagaceae</taxon>
        <taxon>Chitinophaga</taxon>
    </lineage>
</organism>
<name>A0A7K1U7K7_9BACT</name>
<dbReference type="RefSeq" id="WP_157307733.1">
    <property type="nucleotide sequence ID" value="NZ_WRXN01000008.1"/>
</dbReference>
<evidence type="ECO:0000313" key="2">
    <source>
        <dbReference type="Proteomes" id="UP000461730"/>
    </source>
</evidence>
<dbReference type="Pfam" id="PF06291">
    <property type="entry name" value="Lambda_Bor"/>
    <property type="match status" value="1"/>
</dbReference>
<dbReference type="InterPro" id="IPR010438">
    <property type="entry name" value="Lambda_Bor"/>
</dbReference>
<keyword evidence="2" id="KW-1185">Reference proteome</keyword>
<comment type="caution">
    <text evidence="1">The sequence shown here is derived from an EMBL/GenBank/DDBJ whole genome shotgun (WGS) entry which is preliminary data.</text>
</comment>
<evidence type="ECO:0008006" key="3">
    <source>
        <dbReference type="Google" id="ProtNLM"/>
    </source>
</evidence>
<dbReference type="EMBL" id="WRXN01000008">
    <property type="protein sequence ID" value="MVT10286.1"/>
    <property type="molecule type" value="Genomic_DNA"/>
</dbReference>
<proteinExistence type="predicted"/>
<sequence>MPCSSPRPISMILSLFAIILLFSHCYSYRLATHAQPSVTGTPMNRVKTYSLFWGLVNKPQLIRTPVCDSLGVNGVAEVKVKTNFGNALLTVCTLGIYCPIAIEWGCSVPCQPQVTPL</sequence>
<accession>A0A7K1U7K7</accession>
<dbReference type="AlphaFoldDB" id="A0A7K1U7K7"/>